<dbReference type="PROSITE" id="PS51440">
    <property type="entry name" value="TIM_2"/>
    <property type="match status" value="1"/>
</dbReference>
<comment type="caution">
    <text evidence="3">The sequence shown here is derived from an EMBL/GenBank/DDBJ whole genome shotgun (WGS) entry which is preliminary data.</text>
</comment>
<dbReference type="PANTHER" id="PTHR21139:SF2">
    <property type="entry name" value="TRIOSEPHOSPHATE ISOMERASE"/>
    <property type="match status" value="1"/>
</dbReference>
<sequence length="265" mass="27453">MTRATAAAPITIGVSLKMYFSHARTLEWAAAVAEIAATHAAVRSGAVELFVIPTFPSLVPVRRVLSEAGAPVLLGAQDLAWADSGAFTGEVSGAELREIGVDLVEIAHAERRSLFHETDDEVAGKVHAAFRNHLRPLICVGEVSRASSADAIQEVSAQLDRFLATATADGLAGPVIAAYEPVWAIGAPAPAPDKHIVEVLAGLEAHLASRPELTGSVAIYGGSAGPGLLTRGAGRIGGLFLGRFAHDPAAIRAILDEAEQLGVRA</sequence>
<comment type="pathway">
    <text evidence="2">Carbohydrate degradation; glycolysis; D-glyceraldehyde 3-phosphate from glycerone phosphate: step 1/1.</text>
</comment>
<dbReference type="EMBL" id="JAGYPE010000002">
    <property type="protein sequence ID" value="MBS4182960.1"/>
    <property type="molecule type" value="Genomic_DNA"/>
</dbReference>
<dbReference type="CDD" id="cd00311">
    <property type="entry name" value="TIM"/>
    <property type="match status" value="1"/>
</dbReference>
<dbReference type="EC" id="5.3.1.1" evidence="2"/>
<accession>A0A942T005</accession>
<keyword evidence="2" id="KW-0963">Cytoplasm</keyword>
<dbReference type="GO" id="GO:0004807">
    <property type="term" value="F:triose-phosphate isomerase activity"/>
    <property type="evidence" value="ECO:0007669"/>
    <property type="project" value="UniProtKB-EC"/>
</dbReference>
<evidence type="ECO:0000313" key="3">
    <source>
        <dbReference type="EMBL" id="MBS4182960.1"/>
    </source>
</evidence>
<comment type="subunit">
    <text evidence="2">Homodimer.</text>
</comment>
<comment type="subcellular location">
    <subcellularLocation>
        <location evidence="2">Cytoplasm</location>
    </subcellularLocation>
</comment>
<dbReference type="PANTHER" id="PTHR21139">
    <property type="entry name" value="TRIOSEPHOSPHATE ISOMERASE"/>
    <property type="match status" value="1"/>
</dbReference>
<organism evidence="3">
    <name type="scientific">Neobacillus citreus</name>
    <dbReference type="NCBI Taxonomy" id="2833578"/>
    <lineage>
        <taxon>Bacteria</taxon>
        <taxon>Bacillati</taxon>
        <taxon>Bacillota</taxon>
        <taxon>Bacilli</taxon>
        <taxon>Bacillales</taxon>
        <taxon>Bacillaceae</taxon>
        <taxon>Neobacillus</taxon>
    </lineage>
</organism>
<comment type="similarity">
    <text evidence="2">Belongs to the triosephosphate isomerase family.</text>
</comment>
<keyword evidence="2" id="KW-0312">Gluconeogenesis</keyword>
<dbReference type="InterPro" id="IPR035990">
    <property type="entry name" value="TIM_sf"/>
</dbReference>
<dbReference type="GO" id="GO:0005829">
    <property type="term" value="C:cytosol"/>
    <property type="evidence" value="ECO:0007669"/>
    <property type="project" value="TreeGrafter"/>
</dbReference>
<dbReference type="GO" id="GO:0019563">
    <property type="term" value="P:glycerol catabolic process"/>
    <property type="evidence" value="ECO:0007669"/>
    <property type="project" value="TreeGrafter"/>
</dbReference>
<reference evidence="3" key="1">
    <citation type="submission" date="2021-05" db="EMBL/GenBank/DDBJ databases">
        <title>Novel Bacillus species.</title>
        <authorList>
            <person name="Liu G."/>
        </authorList>
    </citation>
    <scope>NUCLEOTIDE SEQUENCE</scope>
    <source>
        <strain evidence="3">FJAT-50051</strain>
    </source>
</reference>
<evidence type="ECO:0000256" key="1">
    <source>
        <dbReference type="ARBA" id="ARBA00023235"/>
    </source>
</evidence>
<dbReference type="InterPro" id="IPR000652">
    <property type="entry name" value="Triosephosphate_isomerase"/>
</dbReference>
<dbReference type="AlphaFoldDB" id="A0A942T005"/>
<proteinExistence type="inferred from homology"/>
<comment type="pathway">
    <text evidence="2">Carbohydrate biosynthesis; gluconeogenesis.</text>
</comment>
<dbReference type="GO" id="GO:0006096">
    <property type="term" value="P:glycolytic process"/>
    <property type="evidence" value="ECO:0007669"/>
    <property type="project" value="UniProtKB-KW"/>
</dbReference>
<keyword evidence="2" id="KW-0324">Glycolysis</keyword>
<protein>
    <recommendedName>
        <fullName evidence="2">Triosephosphate isomerase</fullName>
        <ecNumber evidence="2">5.3.1.1</ecNumber>
    </recommendedName>
</protein>
<dbReference type="GO" id="GO:0046166">
    <property type="term" value="P:glyceraldehyde-3-phosphate biosynthetic process"/>
    <property type="evidence" value="ECO:0007669"/>
    <property type="project" value="TreeGrafter"/>
</dbReference>
<dbReference type="GO" id="GO:0006094">
    <property type="term" value="P:gluconeogenesis"/>
    <property type="evidence" value="ECO:0007669"/>
    <property type="project" value="UniProtKB-KW"/>
</dbReference>
<comment type="catalytic activity">
    <reaction evidence="2">
        <text>D-glyceraldehyde 3-phosphate = dihydroxyacetone phosphate</text>
        <dbReference type="Rhea" id="RHEA:18585"/>
        <dbReference type="ChEBI" id="CHEBI:57642"/>
        <dbReference type="ChEBI" id="CHEBI:59776"/>
        <dbReference type="EC" id="5.3.1.1"/>
    </reaction>
</comment>
<evidence type="ECO:0000256" key="2">
    <source>
        <dbReference type="RuleBase" id="RU363013"/>
    </source>
</evidence>
<dbReference type="SUPFAM" id="SSF51351">
    <property type="entry name" value="Triosephosphate isomerase (TIM)"/>
    <property type="match status" value="1"/>
</dbReference>
<keyword evidence="1 2" id="KW-0413">Isomerase</keyword>
<dbReference type="Gene3D" id="3.20.20.70">
    <property type="entry name" value="Aldolase class I"/>
    <property type="match status" value="1"/>
</dbReference>
<dbReference type="InterPro" id="IPR013785">
    <property type="entry name" value="Aldolase_TIM"/>
</dbReference>
<name>A0A942T005_9BACI</name>
<dbReference type="Pfam" id="PF00121">
    <property type="entry name" value="TIM"/>
    <property type="match status" value="1"/>
</dbReference>
<gene>
    <name evidence="3" type="ORF">KHB02_16315</name>
</gene>